<feature type="transmembrane region" description="Helical" evidence="1">
    <location>
        <begin position="65"/>
        <end position="87"/>
    </location>
</feature>
<keyword evidence="1" id="KW-1133">Transmembrane helix</keyword>
<organism evidence="2">
    <name type="scientific">Lotharella globosa</name>
    <dbReference type="NCBI Taxonomy" id="91324"/>
    <lineage>
        <taxon>Eukaryota</taxon>
        <taxon>Sar</taxon>
        <taxon>Rhizaria</taxon>
        <taxon>Cercozoa</taxon>
        <taxon>Chlorarachniophyceae</taxon>
        <taxon>Lotharella</taxon>
    </lineage>
</organism>
<dbReference type="AlphaFoldDB" id="A0A7S3ZGH2"/>
<reference evidence="2" key="1">
    <citation type="submission" date="2021-01" db="EMBL/GenBank/DDBJ databases">
        <authorList>
            <person name="Corre E."/>
            <person name="Pelletier E."/>
            <person name="Niang G."/>
            <person name="Scheremetjew M."/>
            <person name="Finn R."/>
            <person name="Kale V."/>
            <person name="Holt S."/>
            <person name="Cochrane G."/>
            <person name="Meng A."/>
            <person name="Brown T."/>
            <person name="Cohen L."/>
        </authorList>
    </citation>
    <scope>NUCLEOTIDE SEQUENCE</scope>
    <source>
        <strain evidence="2">CCCM811</strain>
    </source>
</reference>
<accession>A0A7S3ZGH2</accession>
<dbReference type="EMBL" id="HBIV01049683">
    <property type="protein sequence ID" value="CAE0682606.1"/>
    <property type="molecule type" value="Transcribed_RNA"/>
</dbReference>
<keyword evidence="1" id="KW-0472">Membrane</keyword>
<keyword evidence="1" id="KW-0812">Transmembrane</keyword>
<feature type="transmembrane region" description="Helical" evidence="1">
    <location>
        <begin position="149"/>
        <end position="167"/>
    </location>
</feature>
<gene>
    <name evidence="2" type="ORF">LGLO00237_LOCUS34394</name>
</gene>
<sequence>MAAAGAGGVGAVLFSALAISLVACAIHVTLVLLSQPSKSRAVLFLVAMLLAYQTFAAYHQMDKVFWLLLGVTSPLCAMFVGAFVGLIPSVVFVWIMGVLVMLGATLFAYLSAVVGSTRNMPTQEILILVGLILPACGSVAWLVTSNEDFYRLGIILSICSSLSNILFNKDSGSALYGLDTKQFDNS</sequence>
<proteinExistence type="predicted"/>
<feature type="transmembrane region" description="Helical" evidence="1">
    <location>
        <begin position="41"/>
        <end position="58"/>
    </location>
</feature>
<protein>
    <submittedName>
        <fullName evidence="2">Uncharacterized protein</fullName>
    </submittedName>
</protein>
<evidence type="ECO:0000313" key="2">
    <source>
        <dbReference type="EMBL" id="CAE0682606.1"/>
    </source>
</evidence>
<feature type="transmembrane region" description="Helical" evidence="1">
    <location>
        <begin position="93"/>
        <end position="113"/>
    </location>
</feature>
<evidence type="ECO:0000256" key="1">
    <source>
        <dbReference type="SAM" id="Phobius"/>
    </source>
</evidence>
<feature type="transmembrane region" description="Helical" evidence="1">
    <location>
        <begin position="125"/>
        <end position="143"/>
    </location>
</feature>
<name>A0A7S3ZGH2_9EUKA</name>